<accession>A0A1I6RJD9</accession>
<feature type="region of interest" description="Disordered" evidence="1">
    <location>
        <begin position="64"/>
        <end position="102"/>
    </location>
</feature>
<evidence type="ECO:0000313" key="3">
    <source>
        <dbReference type="Proteomes" id="UP000198660"/>
    </source>
</evidence>
<keyword evidence="3" id="KW-1185">Reference proteome</keyword>
<feature type="compositionally biased region" description="Polar residues" evidence="1">
    <location>
        <begin position="79"/>
        <end position="98"/>
    </location>
</feature>
<dbReference type="AlphaFoldDB" id="A0A1I6RJD9"/>
<feature type="region of interest" description="Disordered" evidence="1">
    <location>
        <begin position="1"/>
        <end position="47"/>
    </location>
</feature>
<sequence>MTKEQPSSKKKAKSFTDQVRTKGQEQPAQEFPNQEFSSHNGGAQDFSKVPYPYGYDWAHPAVSQYGQGQEAGDPYGYATHNQQNFAPPTPSGEATPSNYDYGADASQYPYYPPYPPPPPAYPGYGPYYHRPLPYYRPMQPYYPRPYPPAYNPWRPY</sequence>
<name>A0A1I6RJD9_9BACL</name>
<feature type="compositionally biased region" description="Polar residues" evidence="1">
    <location>
        <begin position="24"/>
        <end position="41"/>
    </location>
</feature>
<organism evidence="2 3">
    <name type="scientific">Marininema halotolerans</name>
    <dbReference type="NCBI Taxonomy" id="1155944"/>
    <lineage>
        <taxon>Bacteria</taxon>
        <taxon>Bacillati</taxon>
        <taxon>Bacillota</taxon>
        <taxon>Bacilli</taxon>
        <taxon>Bacillales</taxon>
        <taxon>Thermoactinomycetaceae</taxon>
        <taxon>Marininema</taxon>
    </lineage>
</organism>
<reference evidence="3" key="1">
    <citation type="submission" date="2016-10" db="EMBL/GenBank/DDBJ databases">
        <authorList>
            <person name="Varghese N."/>
            <person name="Submissions S."/>
        </authorList>
    </citation>
    <scope>NUCLEOTIDE SEQUENCE [LARGE SCALE GENOMIC DNA]</scope>
    <source>
        <strain evidence="3">DSM 45789</strain>
    </source>
</reference>
<dbReference type="RefSeq" id="WP_091836396.1">
    <property type="nucleotide sequence ID" value="NZ_FPAA01000005.1"/>
</dbReference>
<dbReference type="EMBL" id="FPAA01000005">
    <property type="protein sequence ID" value="SFS64710.1"/>
    <property type="molecule type" value="Genomic_DNA"/>
</dbReference>
<evidence type="ECO:0000313" key="2">
    <source>
        <dbReference type="EMBL" id="SFS64710.1"/>
    </source>
</evidence>
<evidence type="ECO:0000256" key="1">
    <source>
        <dbReference type="SAM" id="MobiDB-lite"/>
    </source>
</evidence>
<dbReference type="Proteomes" id="UP000198660">
    <property type="component" value="Unassembled WGS sequence"/>
</dbReference>
<protein>
    <submittedName>
        <fullName evidence="2">Uncharacterized protein</fullName>
    </submittedName>
</protein>
<gene>
    <name evidence="2" type="ORF">SAMN05444972_105127</name>
</gene>
<proteinExistence type="predicted"/>